<keyword evidence="4" id="KW-1185">Reference proteome</keyword>
<reference evidence="3 4" key="1">
    <citation type="submission" date="2015-12" db="EMBL/GenBank/DDBJ databases">
        <title>Draft genome sequence of Acidibacillus ferrooxidans ITV001, isolated from a chalcopyrite acid mine drainage site in Brazil.</title>
        <authorList>
            <person name="Dall'Agnol H."/>
            <person name="Nancucheo I."/>
            <person name="Johnson B."/>
            <person name="Oliveira R."/>
            <person name="Leite L."/>
            <person name="Pylro V."/>
            <person name="Nunes G.L."/>
            <person name="Tzotzos G."/>
            <person name="Fernandes G.R."/>
            <person name="Dutra J."/>
            <person name="Orellana S.C."/>
            <person name="Oliveira G."/>
        </authorList>
    </citation>
    <scope>NUCLEOTIDE SEQUENCE [LARGE SCALE GENOMIC DNA]</scope>
    <source>
        <strain evidence="4">ITV01</strain>
    </source>
</reference>
<feature type="region of interest" description="Disordered" evidence="1">
    <location>
        <begin position="325"/>
        <end position="356"/>
    </location>
</feature>
<accession>A0A117SYP8</accession>
<proteinExistence type="predicted"/>
<feature type="region of interest" description="Disordered" evidence="1">
    <location>
        <begin position="433"/>
        <end position="470"/>
    </location>
</feature>
<dbReference type="OrthoDB" id="2375627at2"/>
<protein>
    <submittedName>
        <fullName evidence="3">Uncharacterized protein</fullName>
    </submittedName>
</protein>
<dbReference type="Proteomes" id="UP000053557">
    <property type="component" value="Unassembled WGS sequence"/>
</dbReference>
<organism evidence="3 4">
    <name type="scientific">Ferroacidibacillus organovorans</name>
    <dbReference type="NCBI Taxonomy" id="1765683"/>
    <lineage>
        <taxon>Bacteria</taxon>
        <taxon>Bacillati</taxon>
        <taxon>Bacillota</taxon>
        <taxon>Bacilli</taxon>
        <taxon>Bacillales</taxon>
        <taxon>Alicyclobacillaceae</taxon>
        <taxon>Ferroacidibacillus</taxon>
    </lineage>
</organism>
<feature type="compositionally biased region" description="Pro residues" evidence="1">
    <location>
        <begin position="331"/>
        <end position="346"/>
    </location>
</feature>
<evidence type="ECO:0000313" key="3">
    <source>
        <dbReference type="EMBL" id="KUO97278.1"/>
    </source>
</evidence>
<dbReference type="EMBL" id="LPVJ01000003">
    <property type="protein sequence ID" value="KUO97278.1"/>
    <property type="molecule type" value="Genomic_DNA"/>
</dbReference>
<evidence type="ECO:0000256" key="1">
    <source>
        <dbReference type="SAM" id="MobiDB-lite"/>
    </source>
</evidence>
<dbReference type="RefSeq" id="WP_067711267.1">
    <property type="nucleotide sequence ID" value="NZ_LPVJ01000003.1"/>
</dbReference>
<evidence type="ECO:0000256" key="2">
    <source>
        <dbReference type="SAM" id="SignalP"/>
    </source>
</evidence>
<sequence>MGRLPIRWMKAASTVMAMLSVMFSMTDTALAYVARADNPPGTAGTLIPNGQIIGGTQFAIRQTNDPTLVDIQDRSDRYKYGSDGMPISNGNDTLGGIWGFDHVSHNGVPISSNNGYKMVGQSTVLKWIAALKGDPSYVQAHLWNTTFVDSAGQTFPVSNVSQIVDMSGASFVPGHPWYDQPVYATDPPRAKVSIVGSTHVPQGIPLQFENHAWIEAYHTAYHFEYVTVTSASGQDVTSQSFRESSLQGRASYNGETLYAPNGATMVEVTGGGATTYPPTFVESTDGNSGTQNVIDTTSLAPGRYVIHLYVKDWYNRAATAATASFTVTKSPTPPPPPPPTPSPPPSGGGCTPSSVPPMPGNFVLSYSWTSDGSGGQMLTWTDTHWQLQARTDGQGCVSYVWVDEPITYHHDYPQNLSHFQVTGLFYDPGQPGDVWSPTNPGASQQNSDAYVDGSTLGGATPQPTYGNPARSPAVYVRVGGGMAYRLEWSGSPHDLPAVSNANFNLVNPDGDARAWTQTFTLLPGTLMSEGDVPSWDPYGNGYPPPATEYGWVYTRIPKYATGGVPTSYAQLTAWNLTGDPGSAARLASSATITTQSGASVTWTNPNLAQALGYPTWYFLHQIPNASARYANTTSSWSGMVASPLPQLTVTGQRAPTQMATGP</sequence>
<feature type="compositionally biased region" description="Polar residues" evidence="1">
    <location>
        <begin position="436"/>
        <end position="448"/>
    </location>
</feature>
<name>A0A117SYP8_9BACL</name>
<feature type="chain" id="PRO_5007156498" evidence="2">
    <location>
        <begin position="32"/>
        <end position="662"/>
    </location>
</feature>
<feature type="signal peptide" evidence="2">
    <location>
        <begin position="1"/>
        <end position="31"/>
    </location>
</feature>
<dbReference type="AlphaFoldDB" id="A0A117SYP8"/>
<comment type="caution">
    <text evidence="3">The sequence shown here is derived from an EMBL/GenBank/DDBJ whole genome shotgun (WGS) entry which is preliminary data.</text>
</comment>
<gene>
    <name evidence="3" type="ORF">ATW55_11855</name>
</gene>
<keyword evidence="2" id="KW-0732">Signal</keyword>
<evidence type="ECO:0000313" key="4">
    <source>
        <dbReference type="Proteomes" id="UP000053557"/>
    </source>
</evidence>